<accession>A0A0R3T9I9</accession>
<feature type="compositionally biased region" description="Low complexity" evidence="1">
    <location>
        <begin position="193"/>
        <end position="206"/>
    </location>
</feature>
<feature type="region of interest" description="Disordered" evidence="1">
    <location>
        <begin position="163"/>
        <end position="229"/>
    </location>
</feature>
<evidence type="ECO:0000313" key="2">
    <source>
        <dbReference type="WBParaSite" id="HNAJ_0000372801-mRNA-1"/>
    </source>
</evidence>
<protein>
    <submittedName>
        <fullName evidence="2">Transcription factor Tbx4</fullName>
    </submittedName>
</protein>
<feature type="compositionally biased region" description="Polar residues" evidence="1">
    <location>
        <begin position="11"/>
        <end position="29"/>
    </location>
</feature>
<reference evidence="2" key="1">
    <citation type="submission" date="2017-02" db="UniProtKB">
        <authorList>
            <consortium name="WormBaseParasite"/>
        </authorList>
    </citation>
    <scope>IDENTIFICATION</scope>
</reference>
<sequence>LAVAYDLQEDPNYSQSNYSHPDSTTLPFSASAGQQSGVLVLSKNPYYSSYPPAQQVRYHAGDPYWEVSSYPQTSQSRNHVQAAVPMTAYLNPIPVSSPVTCPRGPDNCSYFIQSVPHPQMPSTALTPSLGEPITYVEGGPASESTMSTDSMLSVRSDTFPTYAPSSDMGYSIKPVSQPPVMPNNGHHNPGLMNANGNSHHASGSSNSRRHDDQRQAAVPSTGSDDGLYELSEEDVKEIDDMTNEWTRATCALMACLFTRDQMANSTVLGRGGSQRERLPTNLVAYVVSK</sequence>
<name>A0A0R3T9I9_RODNA</name>
<organism evidence="2">
    <name type="scientific">Rodentolepis nana</name>
    <name type="common">Dwarf tapeworm</name>
    <name type="synonym">Hymenolepis nana</name>
    <dbReference type="NCBI Taxonomy" id="102285"/>
    <lineage>
        <taxon>Eukaryota</taxon>
        <taxon>Metazoa</taxon>
        <taxon>Spiralia</taxon>
        <taxon>Lophotrochozoa</taxon>
        <taxon>Platyhelminthes</taxon>
        <taxon>Cestoda</taxon>
        <taxon>Eucestoda</taxon>
        <taxon>Cyclophyllidea</taxon>
        <taxon>Hymenolepididae</taxon>
        <taxon>Rodentolepis</taxon>
    </lineage>
</organism>
<dbReference type="AlphaFoldDB" id="A0A0R3T9I9"/>
<feature type="region of interest" description="Disordered" evidence="1">
    <location>
        <begin position="1"/>
        <end position="29"/>
    </location>
</feature>
<evidence type="ECO:0000256" key="1">
    <source>
        <dbReference type="SAM" id="MobiDB-lite"/>
    </source>
</evidence>
<dbReference type="WBParaSite" id="HNAJ_0000372801-mRNA-1">
    <property type="protein sequence ID" value="HNAJ_0000372801-mRNA-1"/>
    <property type="gene ID" value="HNAJ_0000372801"/>
</dbReference>
<proteinExistence type="predicted"/>